<keyword evidence="6" id="KW-1185">Reference proteome</keyword>
<dbReference type="PANTHER" id="PTHR32305:SF15">
    <property type="entry name" value="PROTEIN RHSA-RELATED"/>
    <property type="match status" value="1"/>
</dbReference>
<keyword evidence="2" id="KW-0472">Membrane</keyword>
<evidence type="ECO:0000256" key="1">
    <source>
        <dbReference type="ARBA" id="ARBA00022737"/>
    </source>
</evidence>
<dbReference type="InterPro" id="IPR050708">
    <property type="entry name" value="T6SS_VgrG/RHS"/>
</dbReference>
<protein>
    <recommendedName>
        <fullName evidence="7">RHS repeat protein</fullName>
    </recommendedName>
</protein>
<dbReference type="OrthoDB" id="4981820at2"/>
<feature type="domain" description="Teneurin-like YD-shell" evidence="4">
    <location>
        <begin position="281"/>
        <end position="373"/>
    </location>
</feature>
<gene>
    <name evidence="5" type="ORF">FH607_030645</name>
</gene>
<dbReference type="EMBL" id="VDLY02000036">
    <property type="protein sequence ID" value="KAB8157053.1"/>
    <property type="molecule type" value="Genomic_DNA"/>
</dbReference>
<dbReference type="NCBIfam" id="TIGR01643">
    <property type="entry name" value="YD_repeat_2x"/>
    <property type="match status" value="11"/>
</dbReference>
<feature type="domain" description="DUF6531" evidence="3">
    <location>
        <begin position="112"/>
        <end position="184"/>
    </location>
</feature>
<evidence type="ECO:0000256" key="2">
    <source>
        <dbReference type="SAM" id="Phobius"/>
    </source>
</evidence>
<dbReference type="InterPro" id="IPR056823">
    <property type="entry name" value="TEN-like_YD-shell"/>
</dbReference>
<keyword evidence="2" id="KW-1133">Transmembrane helix</keyword>
<keyword evidence="2" id="KW-0812">Transmembrane</keyword>
<dbReference type="PANTHER" id="PTHR32305">
    <property type="match status" value="1"/>
</dbReference>
<evidence type="ECO:0008006" key="7">
    <source>
        <dbReference type="Google" id="ProtNLM"/>
    </source>
</evidence>
<feature type="non-terminal residue" evidence="5">
    <location>
        <position position="1"/>
    </location>
</feature>
<feature type="transmembrane region" description="Helical" evidence="2">
    <location>
        <begin position="7"/>
        <end position="35"/>
    </location>
</feature>
<dbReference type="Gene3D" id="2.180.10.10">
    <property type="entry name" value="RHS repeat-associated core"/>
    <property type="match status" value="3"/>
</dbReference>
<evidence type="ECO:0000313" key="6">
    <source>
        <dbReference type="Proteomes" id="UP000314251"/>
    </source>
</evidence>
<keyword evidence="1" id="KW-0677">Repeat</keyword>
<evidence type="ECO:0000259" key="3">
    <source>
        <dbReference type="Pfam" id="PF20148"/>
    </source>
</evidence>
<dbReference type="RefSeq" id="WP_139675758.1">
    <property type="nucleotide sequence ID" value="NZ_VDLY02000036.1"/>
</dbReference>
<evidence type="ECO:0000313" key="5">
    <source>
        <dbReference type="EMBL" id="KAB8157053.1"/>
    </source>
</evidence>
<accession>A0A5N5ZMI1</accession>
<dbReference type="Pfam" id="PF25023">
    <property type="entry name" value="TEN_YD-shell"/>
    <property type="match status" value="2"/>
</dbReference>
<dbReference type="InterPro" id="IPR031325">
    <property type="entry name" value="RHS_repeat"/>
</dbReference>
<dbReference type="Pfam" id="PF20148">
    <property type="entry name" value="DUF6531"/>
    <property type="match status" value="1"/>
</dbReference>
<reference evidence="5" key="1">
    <citation type="submission" date="2019-10" db="EMBL/GenBank/DDBJ databases">
        <title>Nonomuraea sp. nov., isolated from Phyllanthus amarus.</title>
        <authorList>
            <person name="Klykleung N."/>
            <person name="Tanasupawat S."/>
        </authorList>
    </citation>
    <scope>NUCLEOTIDE SEQUENCE [LARGE SCALE GENOMIC DNA]</scope>
    <source>
        <strain evidence="5">3MP-10</strain>
    </source>
</reference>
<dbReference type="Pfam" id="PF05593">
    <property type="entry name" value="RHS_repeat"/>
    <property type="match status" value="7"/>
</dbReference>
<proteinExistence type="predicted"/>
<sequence length="1265" mass="138037">IVEVCKVIVAVLGIVVMIIGGPLAWVVLAAALVVLADTLIKYAKGEAGLLDVAFAALDCIPGMKGLTTLGGLARGLKGLASTGLRGLRQGALRLGRRTRGDGVPMNGRNACGDPVDVATGELLMSATDVDLPGVLPLVVERHHISSYRAGRWFGSSWASTLDQRLVLDEHGARLFTADGMTLLYPRPIPGEPVFPVEGPRWSLSWDGQPLAPMSVHQPASGQTLHFAPVEGRPGSELPLIAITDRNNNRIQLAYDNTGAPTDIHHSGGYHLGITTTDGRVTALTLLSDPDEPTLLAYGYDTAGLLAEITNSSGRPLKFSYDEHARMSRWEDRNGYWYSYAYDEQGRCVYTTGTDRALEYRYAYDEETHRTVVTDSLGHDSVFQFNDSYQLNAHTDPLGQASTREWDRYDRTLTVTDPLGHTTRYEHDDHGNVTVLTRPDGSQARAEYNEWGLVTQLTQPDGAVWRQSYDASGNRTTLLGPTGHRTTFTYHPGGGLASVTDPLDRTLRVDCDGAGLPIALTDPLGATTRFRRDASGRVIEQRDPLGATRALAWTVEGKPVRDVDANGVARHWVWDGEGNCLEHVDAQGGVTRYTYGAFDLPVSIEGPDGSRQVVERDTELRITAVAASAGRRWTFTHDAAGRVVAETDADGRTTTYLRDAAGRPVARTNAAGETVAYRYDPLGQLVEKTLPDGRTTTFDRDPMGRALHAATDGVEVSRRYDPQGQLLTETVNGRPLSLGYDAAGQQVTRTTPSRHTSAWSYDLAGRTVSMSAGRHTFAFERDAAGREVVRTLDDALTWHQHWDPAGQLLTQSVARPGAGDVPLSRRSYTYRADGHPTGVDDGTGAVRFALDPVGRVLGLTGPAGAETYRYDEHGNQVSARWSTPDPESGMGDRAYEGTTVIRAGALSYGYDAAGRTVLRRRKRLSHKAEVWRYAWDAEDRLTRVTTPDGTVWRYHYDPFGRRIAKERLAEDGHTVVERTDFTWQNTLLVEQTSTGVGHRGPTTLTWDHGESGPVAQTESFAGAAENEVARRFFAIVTDLVGTPTELLAEDGTTAWRAEVSLWGVPRTNTDHGSAATTTPLRFPGQYADAETGWHYNHYRHYDPVTARYATPDPLGIVPQPNAYAYPHHPLAWSDPLGLAPHGNGIVSTTQDVEQNLASITDRAIGDGFSGVYNPSTRALEARVSSEPGALVDRFGGHGQINREVFGESGDAVGFVAIRTEAGLEMRWRSASVNVRNFGNREAPMEHRQDIRDVLESITGLTTHERA</sequence>
<comment type="caution">
    <text evidence="5">The sequence shown here is derived from an EMBL/GenBank/DDBJ whole genome shotgun (WGS) entry which is preliminary data.</text>
</comment>
<dbReference type="InterPro" id="IPR006530">
    <property type="entry name" value="YD"/>
</dbReference>
<dbReference type="NCBIfam" id="TIGR03696">
    <property type="entry name" value="Rhs_assc_core"/>
    <property type="match status" value="1"/>
</dbReference>
<dbReference type="Proteomes" id="UP000314251">
    <property type="component" value="Unassembled WGS sequence"/>
</dbReference>
<feature type="domain" description="Teneurin-like YD-shell" evidence="4">
    <location>
        <begin position="850"/>
        <end position="1111"/>
    </location>
</feature>
<name>A0A5N5ZMI1_9ACTN</name>
<dbReference type="InterPro" id="IPR022385">
    <property type="entry name" value="Rhs_assc_core"/>
</dbReference>
<dbReference type="InterPro" id="IPR045351">
    <property type="entry name" value="DUF6531"/>
</dbReference>
<evidence type="ECO:0000259" key="4">
    <source>
        <dbReference type="Pfam" id="PF25023"/>
    </source>
</evidence>
<dbReference type="AlphaFoldDB" id="A0A5N5ZMI1"/>
<organism evidence="5 6">
    <name type="scientific">Streptomyces mimosae</name>
    <dbReference type="NCBI Taxonomy" id="2586635"/>
    <lineage>
        <taxon>Bacteria</taxon>
        <taxon>Bacillati</taxon>
        <taxon>Actinomycetota</taxon>
        <taxon>Actinomycetes</taxon>
        <taxon>Kitasatosporales</taxon>
        <taxon>Streptomycetaceae</taxon>
        <taxon>Streptomyces</taxon>
    </lineage>
</organism>